<dbReference type="InterPro" id="IPR017827">
    <property type="entry name" value="HSQ_synthase_HpnC"/>
</dbReference>
<reference evidence="1 3" key="1">
    <citation type="submission" date="2018-06" db="EMBL/GenBank/DDBJ databases">
        <authorList>
            <consortium name="Pathogen Informatics"/>
            <person name="Doyle S."/>
        </authorList>
    </citation>
    <scope>NUCLEOTIDE SEQUENCE [LARGE SCALE GENOMIC DNA]</scope>
    <source>
        <strain evidence="1 3">NCTC11159</strain>
    </source>
</reference>
<dbReference type="SUPFAM" id="SSF48576">
    <property type="entry name" value="Terpenoid synthases"/>
    <property type="match status" value="1"/>
</dbReference>
<gene>
    <name evidence="1" type="primary">crtM_1</name>
    <name evidence="2" type="ORF">EV682_101209</name>
    <name evidence="1" type="ORF">NCTC11159_00228</name>
</gene>
<dbReference type="GO" id="GO:0004311">
    <property type="term" value="F:geranylgeranyl diphosphate synthase activity"/>
    <property type="evidence" value="ECO:0007669"/>
    <property type="project" value="InterPro"/>
</dbReference>
<dbReference type="GO" id="GO:0051996">
    <property type="term" value="F:squalene synthase [NAD(P)H] activity"/>
    <property type="evidence" value="ECO:0007669"/>
    <property type="project" value="InterPro"/>
</dbReference>
<dbReference type="CDD" id="cd00683">
    <property type="entry name" value="Trans_IPPS_HH"/>
    <property type="match status" value="1"/>
</dbReference>
<name>A0A377Q359_9NEIS</name>
<dbReference type="EC" id="2.5.1.96" evidence="1"/>
<dbReference type="InterPro" id="IPR033904">
    <property type="entry name" value="Trans_IPPS_HH"/>
</dbReference>
<dbReference type="EMBL" id="SMBT01000001">
    <property type="protein sequence ID" value="TCU90188.1"/>
    <property type="molecule type" value="Genomic_DNA"/>
</dbReference>
<keyword evidence="1" id="KW-0808">Transferase</keyword>
<dbReference type="EMBL" id="UGHR01000001">
    <property type="protein sequence ID" value="STQ89215.1"/>
    <property type="molecule type" value="Genomic_DNA"/>
</dbReference>
<proteinExistence type="predicted"/>
<dbReference type="NCBIfam" id="TIGR03464">
    <property type="entry name" value="HpnC"/>
    <property type="match status" value="1"/>
</dbReference>
<dbReference type="Gene3D" id="1.10.600.10">
    <property type="entry name" value="Farnesyl Diphosphate Synthase"/>
    <property type="match status" value="1"/>
</dbReference>
<evidence type="ECO:0000313" key="2">
    <source>
        <dbReference type="EMBL" id="TCU90188.1"/>
    </source>
</evidence>
<dbReference type="PANTHER" id="PTHR31480">
    <property type="entry name" value="BIFUNCTIONAL LYCOPENE CYCLASE/PHYTOENE SYNTHASE"/>
    <property type="match status" value="1"/>
</dbReference>
<dbReference type="SFLD" id="SFLDG01212">
    <property type="entry name" value="Phytoene_synthase_like"/>
    <property type="match status" value="1"/>
</dbReference>
<dbReference type="SFLD" id="SFLDG01018">
    <property type="entry name" value="Squalene/Phytoene_Synthase_Lik"/>
    <property type="match status" value="1"/>
</dbReference>
<sequence length="276" mass="31356">MVAITSEQAVGHYENFPVASLVLPRKYRKAVAAVYHFARHADDLADEGDATPEERIRALGQCRAELDLIAAGKTPVTPRYQALAIATHQYQIPVQLYHDLLDAFTQDVTKHRFADFGELMYYCRRSANPVGRILLYIFDLATPRNLALSDGICSALQLINFWQDAEKDWANGRVYFPQADLERFGVSEAQIAVGEVDANWRRLMAFQVRRSQKMLHAGAPLGKILPGRIGLEIRLTILGGDAILEKLKLQPDVFRHRPVLVWQDWPRLLWRAIRAK</sequence>
<protein>
    <submittedName>
        <fullName evidence="1">Dehydrosqualene synthase</fullName>
        <ecNumber evidence="1">2.5.1.96</ecNumber>
    </submittedName>
    <submittedName>
        <fullName evidence="2">Squalene synthase HpnC</fullName>
    </submittedName>
</protein>
<dbReference type="RefSeq" id="WP_115225691.1">
    <property type="nucleotide sequence ID" value="NZ_CAWOLO010000001.1"/>
</dbReference>
<dbReference type="Pfam" id="PF00494">
    <property type="entry name" value="SQS_PSY"/>
    <property type="match status" value="1"/>
</dbReference>
<dbReference type="InterPro" id="IPR044843">
    <property type="entry name" value="Trans_IPPS_bact-type"/>
</dbReference>
<dbReference type="SFLD" id="SFLDS00005">
    <property type="entry name" value="Isoprenoid_Synthase_Type_I"/>
    <property type="match status" value="1"/>
</dbReference>
<dbReference type="Proteomes" id="UP000255108">
    <property type="component" value="Unassembled WGS sequence"/>
</dbReference>
<evidence type="ECO:0000313" key="3">
    <source>
        <dbReference type="Proteomes" id="UP000255108"/>
    </source>
</evidence>
<dbReference type="InterPro" id="IPR002060">
    <property type="entry name" value="Squ/phyt_synthse"/>
</dbReference>
<organism evidence="1 3">
    <name type="scientific">Iodobacter fluviatilis</name>
    <dbReference type="NCBI Taxonomy" id="537"/>
    <lineage>
        <taxon>Bacteria</taxon>
        <taxon>Pseudomonadati</taxon>
        <taxon>Pseudomonadota</taxon>
        <taxon>Betaproteobacteria</taxon>
        <taxon>Neisseriales</taxon>
        <taxon>Chitinibacteraceae</taxon>
        <taxon>Iodobacter</taxon>
    </lineage>
</organism>
<evidence type="ECO:0000313" key="1">
    <source>
        <dbReference type="EMBL" id="STQ89215.1"/>
    </source>
</evidence>
<dbReference type="GO" id="GO:0016114">
    <property type="term" value="P:terpenoid biosynthetic process"/>
    <property type="evidence" value="ECO:0007669"/>
    <property type="project" value="UniProtKB-ARBA"/>
</dbReference>
<reference evidence="2 4" key="2">
    <citation type="submission" date="2019-03" db="EMBL/GenBank/DDBJ databases">
        <title>Genomic Encyclopedia of Type Strains, Phase IV (KMG-IV): sequencing the most valuable type-strain genomes for metagenomic binning, comparative biology and taxonomic classification.</title>
        <authorList>
            <person name="Goeker M."/>
        </authorList>
    </citation>
    <scope>NUCLEOTIDE SEQUENCE [LARGE SCALE GENOMIC DNA]</scope>
    <source>
        <strain evidence="2 4">DSM 3764</strain>
    </source>
</reference>
<keyword evidence="4" id="KW-1185">Reference proteome</keyword>
<dbReference type="InterPro" id="IPR008949">
    <property type="entry name" value="Isoprenoid_synthase_dom_sf"/>
</dbReference>
<dbReference type="OrthoDB" id="9807580at2"/>
<dbReference type="Proteomes" id="UP000295794">
    <property type="component" value="Unassembled WGS sequence"/>
</dbReference>
<dbReference type="AlphaFoldDB" id="A0A377Q359"/>
<evidence type="ECO:0000313" key="4">
    <source>
        <dbReference type="Proteomes" id="UP000295794"/>
    </source>
</evidence>
<accession>A0A377Q359</accession>